<reference evidence="1 2" key="1">
    <citation type="submission" date="2019-11" db="EMBL/GenBank/DDBJ databases">
        <title>Caenimonas koreensis gen. nov., sp. nov., isolated from activated sludge.</title>
        <authorList>
            <person name="Seung H.R."/>
        </authorList>
    </citation>
    <scope>NUCLEOTIDE SEQUENCE [LARGE SCALE GENOMIC DNA]</scope>
    <source>
        <strain evidence="1 2">EMB320</strain>
    </source>
</reference>
<accession>A0A844AYC5</accession>
<protein>
    <recommendedName>
        <fullName evidence="3">DNA-sulfur modification-associated</fullName>
    </recommendedName>
</protein>
<evidence type="ECO:0000313" key="2">
    <source>
        <dbReference type="Proteomes" id="UP000487350"/>
    </source>
</evidence>
<dbReference type="OrthoDB" id="494153at2"/>
<keyword evidence="2" id="KW-1185">Reference proteome</keyword>
<organism evidence="1 2">
    <name type="scientific">Caenimonas koreensis DSM 17982</name>
    <dbReference type="NCBI Taxonomy" id="1121255"/>
    <lineage>
        <taxon>Bacteria</taxon>
        <taxon>Pseudomonadati</taxon>
        <taxon>Pseudomonadota</taxon>
        <taxon>Betaproteobacteria</taxon>
        <taxon>Burkholderiales</taxon>
        <taxon>Comamonadaceae</taxon>
        <taxon>Caenimonas</taxon>
    </lineage>
</organism>
<name>A0A844AYC5_9BURK</name>
<dbReference type="EMBL" id="WJBU01000023">
    <property type="protein sequence ID" value="MRD49365.1"/>
    <property type="molecule type" value="Genomic_DNA"/>
</dbReference>
<dbReference type="Proteomes" id="UP000487350">
    <property type="component" value="Unassembled WGS sequence"/>
</dbReference>
<evidence type="ECO:0008006" key="3">
    <source>
        <dbReference type="Google" id="ProtNLM"/>
    </source>
</evidence>
<gene>
    <name evidence="1" type="ORF">GHT07_18980</name>
</gene>
<dbReference type="RefSeq" id="WP_153586673.1">
    <property type="nucleotide sequence ID" value="NZ_WJBU01000023.1"/>
</dbReference>
<dbReference type="AlphaFoldDB" id="A0A844AYC5"/>
<proteinExistence type="predicted"/>
<sequence>MVLLSNKSTALNVDIPGTVGSFRVSKEDGEKAGVEVKYILTHVTLSQKAGQLQLLDMLAPVREVFDLKQLDFDEIMQRDIEDSRVSLELIPYLLDASVSGQIKLFPPIVVIVLPLKPLSKMPADLYNKVELAKTPSAAHSGYSEQRLTAGQLGQEQFQFLEYVDSNGAVSPDSARLLLSRDNCALAIVDGQHRAMALLALHRNLTGTWTDSRRAPYERYYKVWPEKEIRSYNLDDLQMPMIICTFPQLDVDCKDNLDVVRAARRVFLTLNKTAKKVSESRNRLLNDQDIVAECLRETLSHIKQLAEKDDTAVRIWNVELDQEGDRVKVNSDVAFSGVSHLYHMAEHILMSSDYVRGLEARSKIGAPKRKLAEAYQRLGLKDTIPQDKREANTRTNYSDEIAQEFRAQWRARYVPVIDKLFGKFVPLSAFARATLWLKEELKGRHEPELESILFDGEGTARTFDEFREGLDRRFKDKEPGWTSPAIVETLTRVEGLVKKRRELIGEMRAKRAAHLLEALSTATLKKLAPDGQMHQGLRDAIDRMYENVFETVAFQTALICTFTEAIEQAQIADESAQASALDNYVDSLHKFFRPGSLKDLERLMQTFEGKLESDPDVRVVLGGPTFRGVVLTGEMQPAEWPKYRYLLLELWTPVDPELQKLVETDRIACRKRVAKDLLARKVRQYCDDNAVAVEDITKDKRAELTAKAKTDYETFLANVRGKATPLAASDFEGAVPVPMTDNEA</sequence>
<comment type="caution">
    <text evidence="1">The sequence shown here is derived from an EMBL/GenBank/DDBJ whole genome shotgun (WGS) entry which is preliminary data.</text>
</comment>
<evidence type="ECO:0000313" key="1">
    <source>
        <dbReference type="EMBL" id="MRD49365.1"/>
    </source>
</evidence>